<feature type="transmembrane region" description="Helical" evidence="1">
    <location>
        <begin position="12"/>
        <end position="28"/>
    </location>
</feature>
<dbReference type="EMBL" id="GQ900412">
    <property type="protein sequence ID" value="ADA62039.1"/>
    <property type="molecule type" value="Genomic_DNA"/>
</dbReference>
<proteinExistence type="predicted"/>
<dbReference type="AlphaFoldDB" id="D2J6A3"/>
<feature type="transmembrane region" description="Helical" evidence="1">
    <location>
        <begin position="34"/>
        <end position="52"/>
    </location>
</feature>
<geneLocation type="plasmid" evidence="6">
    <name>SAP052A</name>
</geneLocation>
<organism evidence="2">
    <name type="scientific">Staphylococcus aureus</name>
    <dbReference type="NCBI Taxonomy" id="1280"/>
    <lineage>
        <taxon>Bacteria</taxon>
        <taxon>Bacillati</taxon>
        <taxon>Bacillota</taxon>
        <taxon>Bacilli</taxon>
        <taxon>Bacillales</taxon>
        <taxon>Staphylococcaceae</taxon>
        <taxon>Staphylococcus</taxon>
    </lineage>
</organism>
<accession>D2J6A3</accession>
<gene>
    <name evidence="2" type="ORF">SAP015A_020</name>
    <name evidence="3" type="ORF">SAP046A_032</name>
    <name evidence="4" type="ORF">SAP049A_010</name>
    <name evidence="5" type="ORF">SAP050A_005</name>
    <name evidence="6" type="ORF">SAP052A_039</name>
</gene>
<reference evidence="2" key="2">
    <citation type="submission" date="2009-12" db="EMBL/GenBank/DDBJ databases">
        <authorList>
            <person name="Summers A.O."/>
            <person name="Shearer J."/>
            <person name="Wireman J."/>
        </authorList>
    </citation>
    <scope>NUCLEOTIDE SEQUENCE</scope>
    <source>
        <strain evidence="2">CDC61</strain>
        <strain evidence="4">NE 3868</strain>
        <strain evidence="5">NE 3874</strain>
        <strain evidence="6">NE 3885</strain>
        <strain evidence="3">VET A6-001648</strain>
        <plasmid evidence="2">SAP015A</plasmid>
        <plasmid evidence="3">SAP046A</plasmid>
        <plasmid evidence="4">SAP049A</plasmid>
        <plasmid evidence="5">SAP050A</plasmid>
        <plasmid evidence="6">SAP052A</plasmid>
    </source>
</reference>
<evidence type="ECO:0000313" key="5">
    <source>
        <dbReference type="EMBL" id="ADA61933.1"/>
    </source>
</evidence>
<geneLocation type="plasmid" evidence="3">
    <name>SAP046A</name>
</geneLocation>
<geneLocation type="plasmid" evidence="4">
    <name>SAP049A</name>
</geneLocation>
<protein>
    <submittedName>
        <fullName evidence="2">Uncharacterized protein</fullName>
    </submittedName>
</protein>
<keyword evidence="1" id="KW-1133">Transmembrane helix</keyword>
<dbReference type="EMBL" id="GQ900403">
    <property type="protein sequence ID" value="ADA61810.1"/>
    <property type="molecule type" value="Genomic_DNA"/>
</dbReference>
<geneLocation type="plasmid" evidence="2">
    <name>SAP015A</name>
</geneLocation>
<sequence length="60" mass="7271">MNFLKSIQREIYIVILTCALFYFILFMYNVPMQAYMIGLGIVLFVSMIYWGIHYMNFKKE</sequence>
<geneLocation type="plasmid" evidence="5">
    <name>SAP050A</name>
</geneLocation>
<evidence type="ECO:0000256" key="1">
    <source>
        <dbReference type="SAM" id="Phobius"/>
    </source>
</evidence>
<dbReference type="RefSeq" id="WP_001010137.1">
    <property type="nucleotide sequence ID" value="NZ_JABBZN010000003.1"/>
</dbReference>
<dbReference type="EMBL" id="GQ900409">
    <property type="protein sequence ID" value="ADA61933.1"/>
    <property type="molecule type" value="Genomic_DNA"/>
</dbReference>
<keyword evidence="1" id="KW-0472">Membrane</keyword>
<dbReference type="EMBL" id="GQ900407">
    <property type="protein sequence ID" value="ADA61899.1"/>
    <property type="molecule type" value="Genomic_DNA"/>
</dbReference>
<reference evidence="2" key="1">
    <citation type="submission" date="2009-08" db="EMBL/GenBank/DDBJ databases">
        <authorList>
            <person name="Gill J."/>
            <person name="Borman J."/>
            <person name="Shetty J."/>
            <person name="Hostetler J."/>
            <person name="Durkin S."/>
            <person name="Montgomery B."/>
        </authorList>
    </citation>
    <scope>NUCLEOTIDE SEQUENCE</scope>
    <source>
        <strain evidence="2">CDC61</strain>
        <strain evidence="4">NE 3868</strain>
        <strain evidence="5">NE 3874</strain>
        <strain evidence="6">NE 3885</strain>
        <strain evidence="3">VET A6-001648</strain>
        <plasmid evidence="2">SAP015A</plasmid>
        <plasmid evidence="3">SAP046A</plasmid>
        <plasmid evidence="4">SAP049A</plasmid>
        <plasmid evidence="5">SAP050A</plasmid>
        <plasmid evidence="6">SAP052A</plasmid>
    </source>
</reference>
<evidence type="ECO:0000313" key="4">
    <source>
        <dbReference type="EMBL" id="ADA61899.1"/>
    </source>
</evidence>
<dbReference type="EMBL" id="GQ900380">
    <property type="protein sequence ID" value="ADA61384.1"/>
    <property type="molecule type" value="Genomic_DNA"/>
</dbReference>
<keyword evidence="2" id="KW-0614">Plasmid</keyword>
<dbReference type="PATRIC" id="fig|1280.3541.peg.1598"/>
<evidence type="ECO:0000313" key="3">
    <source>
        <dbReference type="EMBL" id="ADA61810.1"/>
    </source>
</evidence>
<name>D2J6A3_STAAU</name>
<evidence type="ECO:0000313" key="6">
    <source>
        <dbReference type="EMBL" id="ADA62039.1"/>
    </source>
</evidence>
<evidence type="ECO:0000313" key="2">
    <source>
        <dbReference type="EMBL" id="ADA61384.1"/>
    </source>
</evidence>
<keyword evidence="1" id="KW-0812">Transmembrane</keyword>